<dbReference type="CDD" id="cd00400">
    <property type="entry name" value="Voltage_gated_ClC"/>
    <property type="match status" value="1"/>
</dbReference>
<dbReference type="AlphaFoldDB" id="A0A7W6H0Q2"/>
<keyword evidence="3 5" id="KW-1133">Transmembrane helix</keyword>
<feature type="transmembrane region" description="Helical" evidence="5">
    <location>
        <begin position="354"/>
        <end position="376"/>
    </location>
</feature>
<feature type="transmembrane region" description="Helical" evidence="5">
    <location>
        <begin position="106"/>
        <end position="122"/>
    </location>
</feature>
<evidence type="ECO:0000256" key="2">
    <source>
        <dbReference type="ARBA" id="ARBA00022692"/>
    </source>
</evidence>
<keyword evidence="7" id="KW-1185">Reference proteome</keyword>
<evidence type="ECO:0000313" key="7">
    <source>
        <dbReference type="Proteomes" id="UP000530268"/>
    </source>
</evidence>
<sequence length="388" mass="39871">MRSTALAAGYGFVAGVVAALVLWLMGLVSAVVWSGPDASWYIFVMIMLGGVCIAVLRHWHEGESLSEQIEDIRNPSAPKHRDTVLLAAMAIIAVGFGGAVGPEAGILAVVAEMSAFVTLLIARNQEDSRMISEVGAVAALSGIYGSPPGAAMMTETKPEAPKWQLFLAALAGLLGFMLVASRFLPDGAIRIHLPVYQAARDGTDMLRALLPAGLGTAVGLAFVMIHTPMRALLARCGPVAVQTLIGTALFAALAAIFPILRFSGHHELEAMLEWGAGAGMGLLITLALLKMLALSVCLAAGWRGGAAFPLIFAGAAAGGAALWVMPDIPITVALVPGMAAALTAGMGQPIAAMLIALLLIGPAAMGPLLVGILIGWGGSKLVTKPVLH</sequence>
<dbReference type="InterPro" id="IPR001807">
    <property type="entry name" value="ClC"/>
</dbReference>
<dbReference type="GO" id="GO:0015108">
    <property type="term" value="F:chloride transmembrane transporter activity"/>
    <property type="evidence" value="ECO:0007669"/>
    <property type="project" value="InterPro"/>
</dbReference>
<dbReference type="GO" id="GO:0016020">
    <property type="term" value="C:membrane"/>
    <property type="evidence" value="ECO:0007669"/>
    <property type="project" value="UniProtKB-SubCell"/>
</dbReference>
<feature type="transmembrane region" description="Helical" evidence="5">
    <location>
        <begin position="330"/>
        <end position="347"/>
    </location>
</feature>
<organism evidence="6 7">
    <name type="scientific">Sulfitobacter undariae</name>
    <dbReference type="NCBI Taxonomy" id="1563671"/>
    <lineage>
        <taxon>Bacteria</taxon>
        <taxon>Pseudomonadati</taxon>
        <taxon>Pseudomonadota</taxon>
        <taxon>Alphaproteobacteria</taxon>
        <taxon>Rhodobacterales</taxon>
        <taxon>Roseobacteraceae</taxon>
        <taxon>Sulfitobacter</taxon>
    </lineage>
</organism>
<dbReference type="PANTHER" id="PTHR43427">
    <property type="entry name" value="CHLORIDE CHANNEL PROTEIN CLC-E"/>
    <property type="match status" value="1"/>
</dbReference>
<dbReference type="Gene3D" id="1.10.3080.10">
    <property type="entry name" value="Clc chloride channel"/>
    <property type="match status" value="1"/>
</dbReference>
<proteinExistence type="predicted"/>
<dbReference type="Proteomes" id="UP000530268">
    <property type="component" value="Unassembled WGS sequence"/>
</dbReference>
<feature type="transmembrane region" description="Helical" evidence="5">
    <location>
        <begin position="239"/>
        <end position="260"/>
    </location>
</feature>
<evidence type="ECO:0000256" key="3">
    <source>
        <dbReference type="ARBA" id="ARBA00022989"/>
    </source>
</evidence>
<keyword evidence="4 5" id="KW-0472">Membrane</keyword>
<feature type="transmembrane region" description="Helical" evidence="5">
    <location>
        <begin position="280"/>
        <end position="299"/>
    </location>
</feature>
<evidence type="ECO:0000313" key="6">
    <source>
        <dbReference type="EMBL" id="MBB3994835.1"/>
    </source>
</evidence>
<feature type="transmembrane region" description="Helical" evidence="5">
    <location>
        <begin position="7"/>
        <end position="32"/>
    </location>
</feature>
<dbReference type="SUPFAM" id="SSF81340">
    <property type="entry name" value="Clc chloride channel"/>
    <property type="match status" value="1"/>
</dbReference>
<evidence type="ECO:0000256" key="4">
    <source>
        <dbReference type="ARBA" id="ARBA00023136"/>
    </source>
</evidence>
<dbReference type="InterPro" id="IPR014743">
    <property type="entry name" value="Cl-channel_core"/>
</dbReference>
<feature type="transmembrane region" description="Helical" evidence="5">
    <location>
        <begin position="306"/>
        <end position="324"/>
    </location>
</feature>
<feature type="transmembrane region" description="Helical" evidence="5">
    <location>
        <begin position="38"/>
        <end position="56"/>
    </location>
</feature>
<dbReference type="RefSeq" id="WP_184566206.1">
    <property type="nucleotide sequence ID" value="NZ_JACIEI010000008.1"/>
</dbReference>
<dbReference type="EMBL" id="JACIEI010000008">
    <property type="protein sequence ID" value="MBB3994835.1"/>
    <property type="molecule type" value="Genomic_DNA"/>
</dbReference>
<dbReference type="Pfam" id="PF00654">
    <property type="entry name" value="Voltage_CLC"/>
    <property type="match status" value="1"/>
</dbReference>
<evidence type="ECO:0000256" key="1">
    <source>
        <dbReference type="ARBA" id="ARBA00004141"/>
    </source>
</evidence>
<evidence type="ECO:0000256" key="5">
    <source>
        <dbReference type="SAM" id="Phobius"/>
    </source>
</evidence>
<comment type="subcellular location">
    <subcellularLocation>
        <location evidence="1">Membrane</location>
        <topology evidence="1">Multi-pass membrane protein</topology>
    </subcellularLocation>
</comment>
<reference evidence="6 7" key="1">
    <citation type="submission" date="2020-08" db="EMBL/GenBank/DDBJ databases">
        <title>Genomic Encyclopedia of Type Strains, Phase IV (KMG-IV): sequencing the most valuable type-strain genomes for metagenomic binning, comparative biology and taxonomic classification.</title>
        <authorList>
            <person name="Goeker M."/>
        </authorList>
    </citation>
    <scope>NUCLEOTIDE SEQUENCE [LARGE SCALE GENOMIC DNA]</scope>
    <source>
        <strain evidence="6 7">DSM 102234</strain>
    </source>
</reference>
<dbReference type="InterPro" id="IPR050368">
    <property type="entry name" value="ClC-type_chloride_channel"/>
</dbReference>
<name>A0A7W6H0Q2_9RHOB</name>
<dbReference type="PANTHER" id="PTHR43427:SF12">
    <property type="entry name" value="CHLORIDE TRANSPORTER"/>
    <property type="match status" value="1"/>
</dbReference>
<comment type="caution">
    <text evidence="6">The sequence shown here is derived from an EMBL/GenBank/DDBJ whole genome shotgun (WGS) entry which is preliminary data.</text>
</comment>
<feature type="transmembrane region" description="Helical" evidence="5">
    <location>
        <begin position="83"/>
        <end position="100"/>
    </location>
</feature>
<gene>
    <name evidence="6" type="ORF">GGR95_002484</name>
</gene>
<feature type="transmembrane region" description="Helical" evidence="5">
    <location>
        <begin position="165"/>
        <end position="185"/>
    </location>
</feature>
<protein>
    <submittedName>
        <fullName evidence="6">H+/Cl- antiporter ClcA</fullName>
    </submittedName>
</protein>
<accession>A0A7W6H0Q2</accession>
<feature type="transmembrane region" description="Helical" evidence="5">
    <location>
        <begin position="205"/>
        <end position="227"/>
    </location>
</feature>
<keyword evidence="2 5" id="KW-0812">Transmembrane</keyword>